<accession>A0A1X7SFB0</accession>
<organism evidence="2">
    <name type="scientific">Amphimedon queenslandica</name>
    <name type="common">Sponge</name>
    <dbReference type="NCBI Taxonomy" id="400682"/>
    <lineage>
        <taxon>Eukaryota</taxon>
        <taxon>Metazoa</taxon>
        <taxon>Porifera</taxon>
        <taxon>Demospongiae</taxon>
        <taxon>Heteroscleromorpha</taxon>
        <taxon>Haplosclerida</taxon>
        <taxon>Niphatidae</taxon>
        <taxon>Amphimedon</taxon>
    </lineage>
</organism>
<feature type="compositionally biased region" description="Basic and acidic residues" evidence="1">
    <location>
        <begin position="15"/>
        <end position="39"/>
    </location>
</feature>
<evidence type="ECO:0000256" key="1">
    <source>
        <dbReference type="SAM" id="MobiDB-lite"/>
    </source>
</evidence>
<feature type="region of interest" description="Disordered" evidence="1">
    <location>
        <begin position="1"/>
        <end position="42"/>
    </location>
</feature>
<dbReference type="EnsemblMetazoa" id="Aqu2.1.00741_001">
    <property type="protein sequence ID" value="Aqu2.1.00741_001"/>
    <property type="gene ID" value="Aqu2.1.00741"/>
</dbReference>
<proteinExistence type="predicted"/>
<protein>
    <submittedName>
        <fullName evidence="2">Uncharacterized protein</fullName>
    </submittedName>
</protein>
<evidence type="ECO:0000313" key="2">
    <source>
        <dbReference type="EnsemblMetazoa" id="Aqu2.1.00741_001"/>
    </source>
</evidence>
<sequence>ERESQEQPEPLEIQQQKERQEKDPVHVETTKGKEDKEQIDGNDVLVYTPPVAAEVLNKPTTEAKDEVQSTGVMKGVTYAGMVYYEEKGAKDLFTFTAAKKLDALIEFIKKEYPQAKRELNVYFRIASPYGFIELKFDAPQDEPFTGWSIKPRMTPCKVYQDDINNFGDKDYPLPPSCPISVYGSPDAVPTLNYSVPLEGVVRPVTLVIQASLRTTNTASSTRGASPPATVNLDRAKKIINDVL</sequence>
<name>A0A1X7SFB0_AMPQE</name>
<dbReference type="InParanoid" id="A0A1X7SFB0"/>
<dbReference type="AlphaFoldDB" id="A0A1X7SFB0"/>
<reference evidence="2" key="1">
    <citation type="submission" date="2017-05" db="UniProtKB">
        <authorList>
            <consortium name="EnsemblMetazoa"/>
        </authorList>
    </citation>
    <scope>IDENTIFICATION</scope>
</reference>